<dbReference type="GO" id="GO:0043434">
    <property type="term" value="P:response to peptide hormone"/>
    <property type="evidence" value="ECO:0007669"/>
    <property type="project" value="TreeGrafter"/>
</dbReference>
<dbReference type="Proteomes" id="UP000694390">
    <property type="component" value="Chromosome 11"/>
</dbReference>
<dbReference type="AlphaFoldDB" id="A0A8C4XYY1"/>
<keyword evidence="2" id="KW-1185">Reference proteome</keyword>
<dbReference type="GO" id="GO:0005184">
    <property type="term" value="F:neuropeptide hormone activity"/>
    <property type="evidence" value="ECO:0007669"/>
    <property type="project" value="TreeGrafter"/>
</dbReference>
<dbReference type="Pfam" id="PF15172">
    <property type="entry name" value="Prolactin_RP"/>
    <property type="match status" value="1"/>
</dbReference>
<reference evidence="1" key="3">
    <citation type="submission" date="2025-09" db="UniProtKB">
        <authorList>
            <consortium name="Ensembl"/>
        </authorList>
    </citation>
    <scope>IDENTIFICATION</scope>
</reference>
<dbReference type="GeneTree" id="ENSGT00950000185272"/>
<reference evidence="1" key="2">
    <citation type="submission" date="2025-08" db="UniProtKB">
        <authorList>
            <consortium name="Ensembl"/>
        </authorList>
    </citation>
    <scope>IDENTIFICATION</scope>
</reference>
<organism evidence="1 2">
    <name type="scientific">Gopherus evgoodei</name>
    <name type="common">Goodes thornscrub tortoise</name>
    <dbReference type="NCBI Taxonomy" id="1825980"/>
    <lineage>
        <taxon>Eukaryota</taxon>
        <taxon>Metazoa</taxon>
        <taxon>Chordata</taxon>
        <taxon>Craniata</taxon>
        <taxon>Vertebrata</taxon>
        <taxon>Euteleostomi</taxon>
        <taxon>Archelosauria</taxon>
        <taxon>Testudinata</taxon>
        <taxon>Testudines</taxon>
        <taxon>Cryptodira</taxon>
        <taxon>Durocryptodira</taxon>
        <taxon>Testudinoidea</taxon>
        <taxon>Testudinidae</taxon>
        <taxon>Gopherus</taxon>
    </lineage>
</organism>
<dbReference type="GO" id="GO:0007631">
    <property type="term" value="P:feeding behavior"/>
    <property type="evidence" value="ECO:0007669"/>
    <property type="project" value="TreeGrafter"/>
</dbReference>
<dbReference type="PANTHER" id="PTHR17206:SF1">
    <property type="entry name" value="PROLACTIN-RELEASING PEPTIDE"/>
    <property type="match status" value="1"/>
</dbReference>
<evidence type="ECO:0000313" key="1">
    <source>
        <dbReference type="Ensembl" id="ENSGEVP00005006757.1"/>
    </source>
</evidence>
<dbReference type="Ensembl" id="ENSGEVT00005007070.1">
    <property type="protein sequence ID" value="ENSGEVP00005006757.1"/>
    <property type="gene ID" value="ENSGEVG00005004819.1"/>
</dbReference>
<protein>
    <submittedName>
        <fullName evidence="1">Uncharacterized protein</fullName>
    </submittedName>
</protein>
<evidence type="ECO:0000313" key="2">
    <source>
        <dbReference type="Proteomes" id="UP000694390"/>
    </source>
</evidence>
<dbReference type="GO" id="GO:0007186">
    <property type="term" value="P:G protein-coupled receptor signaling pathway"/>
    <property type="evidence" value="ECO:0007669"/>
    <property type="project" value="TreeGrafter"/>
</dbReference>
<sequence>MVPVTPAGPCLRCVAQGSCYWFLAVVVKGTGRQSPEDRVLCFSIDPDIVPSWYIGRGMRPVGRFGRRRADPVASPGPAGVGSLWDVHGWAEDAECSKERPRR</sequence>
<dbReference type="PANTHER" id="PTHR17206">
    <property type="entry name" value="PROLACTIN-RELEASING PEPTIDE"/>
    <property type="match status" value="1"/>
</dbReference>
<name>A0A8C4XYY1_9SAUR</name>
<dbReference type="InterPro" id="IPR026194">
    <property type="entry name" value="PrRP"/>
</dbReference>
<accession>A0A8C4XYY1</accession>
<proteinExistence type="predicted"/>
<dbReference type="GO" id="GO:0031861">
    <property type="term" value="F:prolactin-releasing peptide receptor binding"/>
    <property type="evidence" value="ECO:0007669"/>
    <property type="project" value="TreeGrafter"/>
</dbReference>
<dbReference type="OrthoDB" id="8587277at2759"/>
<reference evidence="1" key="1">
    <citation type="submission" date="2019-06" db="EMBL/GenBank/DDBJ databases">
        <title>G10K-VGP Goodes thornscrub tortoise genome, primary haplotype.</title>
        <authorList>
            <person name="Murphy B."/>
            <person name="Edwards T."/>
            <person name="Rhie A."/>
            <person name="Koren S."/>
            <person name="Phillippy A."/>
            <person name="Fedrigo O."/>
            <person name="Haase B."/>
            <person name="Mountcastle J."/>
            <person name="Lewin H."/>
            <person name="Damas J."/>
            <person name="Howe K."/>
            <person name="Formenti G."/>
            <person name="Myers G."/>
            <person name="Durbin R."/>
            <person name="Jarvis E.D."/>
        </authorList>
    </citation>
    <scope>NUCLEOTIDE SEQUENCE [LARGE SCALE GENOMIC DNA]</scope>
</reference>